<keyword evidence="5 10" id="KW-0010">Activator</keyword>
<protein>
    <recommendedName>
        <fullName evidence="3 10">Mediator of RNA polymerase II transcription subunit 18</fullName>
    </recommendedName>
    <alternativeName>
        <fullName evidence="9 10">Mediator complex subunit 18</fullName>
    </alternativeName>
</protein>
<dbReference type="PANTHER" id="PTHR13321:SF2">
    <property type="entry name" value="MEDIATOR OF RNA POLYMERASE II TRANSCRIPTION SUBUNIT 18"/>
    <property type="match status" value="1"/>
</dbReference>
<dbReference type="AlphaFoldDB" id="A0A4Y7LP14"/>
<dbReference type="PANTHER" id="PTHR13321">
    <property type="entry name" value="MEDIATOR OF RNA POLYMERASE II TRANSCRIPTION, SUBUNIT 18"/>
    <property type="match status" value="1"/>
</dbReference>
<evidence type="ECO:0000313" key="11">
    <source>
        <dbReference type="EMBL" id="SVE70036.1"/>
    </source>
</evidence>
<dbReference type="GO" id="GO:0003712">
    <property type="term" value="F:transcription coregulator activity"/>
    <property type="evidence" value="ECO:0007669"/>
    <property type="project" value="InterPro"/>
</dbReference>
<dbReference type="FunFam" id="2.40.320.10:FF:000001">
    <property type="entry name" value="Mediator of RNA polymerase II transcription subunit 18"/>
    <property type="match status" value="1"/>
</dbReference>
<comment type="function">
    <text evidence="8 10">Component of the Mediator complex, a coactivator involved in the regulated transcription of nearly all RNA polymerase II-dependent genes. Mediator functions as a bridge to convey information from gene-specific regulatory proteins to the basal RNA polymerase II transcription machinery. Mediator is recruited to promoters by direct interactions with regulatory proteins and serves as a scaffold for the assembly of a functional preinitiation complex with RNA polymerase II and the general transcription factors.</text>
</comment>
<comment type="subunit">
    <text evidence="10">Component of the Mediator complex.</text>
</comment>
<comment type="subcellular location">
    <subcellularLocation>
        <location evidence="1 10">Nucleus</location>
    </subcellularLocation>
</comment>
<keyword evidence="4 10" id="KW-0805">Transcription regulation</keyword>
<sequence length="229" mass="26010">MANSHHNPMSAIDNLTTALKSHIIPNQEYLLQGSVNDSAAEVLHNRLKGLCDAAEAGPETFHDHEICFSLKAMNTGNIPQQQQPQPFLLRVRRALDHPDYPWQLRYLGQPELGEKNQPTVLRSCIDIACTNNVVEFLSELGCRIEFEYVLKGYLFRKGRMKVTMSKIFRMGQTKTPDSLEPMTSSYLVELSLVAPSGQDAVADEIKVFAEQLRPLVHLEKIDYRRLQNF</sequence>
<name>A0A4Y7LP14_9CRUS</name>
<dbReference type="Pfam" id="PF09637">
    <property type="entry name" value="Med18"/>
    <property type="match status" value="1"/>
</dbReference>
<evidence type="ECO:0000256" key="6">
    <source>
        <dbReference type="ARBA" id="ARBA00023163"/>
    </source>
</evidence>
<proteinExistence type="evidence at transcript level"/>
<dbReference type="GO" id="GO:0016592">
    <property type="term" value="C:mediator complex"/>
    <property type="evidence" value="ECO:0007669"/>
    <property type="project" value="InterPro"/>
</dbReference>
<evidence type="ECO:0000256" key="8">
    <source>
        <dbReference type="ARBA" id="ARBA00025687"/>
    </source>
</evidence>
<dbReference type="GO" id="GO:0006369">
    <property type="term" value="P:termination of RNA polymerase II transcription"/>
    <property type="evidence" value="ECO:0007669"/>
    <property type="project" value="TreeGrafter"/>
</dbReference>
<dbReference type="Gene3D" id="2.40.320.10">
    <property type="entry name" value="Hypothetical Protein Pfu-838710-001"/>
    <property type="match status" value="1"/>
</dbReference>
<evidence type="ECO:0000256" key="2">
    <source>
        <dbReference type="ARBA" id="ARBA00009814"/>
    </source>
</evidence>
<dbReference type="GO" id="GO:0006357">
    <property type="term" value="P:regulation of transcription by RNA polymerase II"/>
    <property type="evidence" value="ECO:0007669"/>
    <property type="project" value="InterPro"/>
</dbReference>
<dbReference type="InterPro" id="IPR019095">
    <property type="entry name" value="Mediator_Med18"/>
</dbReference>
<evidence type="ECO:0000256" key="7">
    <source>
        <dbReference type="ARBA" id="ARBA00023242"/>
    </source>
</evidence>
<evidence type="ECO:0000256" key="1">
    <source>
        <dbReference type="ARBA" id="ARBA00004123"/>
    </source>
</evidence>
<evidence type="ECO:0000256" key="3">
    <source>
        <dbReference type="ARBA" id="ARBA00019612"/>
    </source>
</evidence>
<dbReference type="GO" id="GO:0070847">
    <property type="term" value="C:core mediator complex"/>
    <property type="evidence" value="ECO:0007669"/>
    <property type="project" value="TreeGrafter"/>
</dbReference>
<evidence type="ECO:0000256" key="4">
    <source>
        <dbReference type="ARBA" id="ARBA00023015"/>
    </source>
</evidence>
<accession>A0A4Y7LP14</accession>
<organism evidence="11">
    <name type="scientific">Eubosmina coregoni</name>
    <dbReference type="NCBI Taxonomy" id="186181"/>
    <lineage>
        <taxon>Eukaryota</taxon>
        <taxon>Metazoa</taxon>
        <taxon>Ecdysozoa</taxon>
        <taxon>Arthropoda</taxon>
        <taxon>Crustacea</taxon>
        <taxon>Branchiopoda</taxon>
        <taxon>Diplostraca</taxon>
        <taxon>Cladocera</taxon>
        <taxon>Anomopoda</taxon>
        <taxon>Bosminidae</taxon>
        <taxon>Eubosmina</taxon>
    </lineage>
</organism>
<comment type="similarity">
    <text evidence="2 10">Belongs to the Mediator complex subunit 18 family.</text>
</comment>
<keyword evidence="6 10" id="KW-0804">Transcription</keyword>
<evidence type="ECO:0000256" key="10">
    <source>
        <dbReference type="RuleBase" id="RU364150"/>
    </source>
</evidence>
<evidence type="ECO:0000256" key="5">
    <source>
        <dbReference type="ARBA" id="ARBA00023159"/>
    </source>
</evidence>
<reference evidence="11" key="1">
    <citation type="submission" date="2018-08" db="EMBL/GenBank/DDBJ databases">
        <authorList>
            <person name="Cornetti L."/>
        </authorList>
    </citation>
    <scope>NUCLEOTIDE SEQUENCE</scope>
    <source>
        <strain evidence="11">FI-BAL1-1</strain>
    </source>
</reference>
<gene>
    <name evidence="11" type="primary">EOG090X0CKJ</name>
    <name evidence="10" type="synonym">MED18</name>
</gene>
<evidence type="ECO:0000256" key="9">
    <source>
        <dbReference type="ARBA" id="ARBA00032012"/>
    </source>
</evidence>
<dbReference type="EMBL" id="LR000417">
    <property type="protein sequence ID" value="SVE70036.1"/>
    <property type="molecule type" value="mRNA"/>
</dbReference>
<keyword evidence="7 10" id="KW-0539">Nucleus</keyword>